<dbReference type="EMBL" id="LFEJ01000027">
    <property type="protein sequence ID" value="KMV32516.1"/>
    <property type="molecule type" value="Genomic_DNA"/>
</dbReference>
<accession>A0A0J8VGZ2</accession>
<dbReference type="GO" id="GO:0016787">
    <property type="term" value="F:hydrolase activity"/>
    <property type="evidence" value="ECO:0007669"/>
    <property type="project" value="UniProtKB-KW"/>
</dbReference>
<proteinExistence type="predicted"/>
<dbReference type="PATRIC" id="fig|1656095.3.peg.3886"/>
<dbReference type="InterPro" id="IPR050272">
    <property type="entry name" value="Isochorismatase-like_hydrls"/>
</dbReference>
<dbReference type="PANTHER" id="PTHR43540">
    <property type="entry name" value="PEROXYUREIDOACRYLATE/UREIDOACRYLATE AMIDOHYDROLASE-RELATED"/>
    <property type="match status" value="1"/>
</dbReference>
<dbReference type="Gene3D" id="3.40.50.850">
    <property type="entry name" value="Isochorismatase-like"/>
    <property type="match status" value="1"/>
</dbReference>
<keyword evidence="4" id="KW-1185">Reference proteome</keyword>
<dbReference type="STRING" id="1121863.GCA_000621185_04198"/>
<evidence type="ECO:0000313" key="3">
    <source>
        <dbReference type="EMBL" id="KMV32516.1"/>
    </source>
</evidence>
<evidence type="ECO:0000256" key="1">
    <source>
        <dbReference type="ARBA" id="ARBA00022801"/>
    </source>
</evidence>
<evidence type="ECO:0000313" key="4">
    <source>
        <dbReference type="Proteomes" id="UP000037315"/>
    </source>
</evidence>
<dbReference type="InterPro" id="IPR036380">
    <property type="entry name" value="Isochorismatase-like_sf"/>
</dbReference>
<comment type="caution">
    <text evidence="3">The sequence shown here is derived from an EMBL/GenBank/DDBJ whole genome shotgun (WGS) entry which is preliminary data.</text>
</comment>
<evidence type="ECO:0000259" key="2">
    <source>
        <dbReference type="Pfam" id="PF00857"/>
    </source>
</evidence>
<sequence length="180" mass="20433">MTRSALLNIDTQCSFFHRHYWQETEFPAFQQALNELIRGCEALQVPVVDIFHVDGDDVFTLESGFVTPMPFLTHRPAVAFHKHVHNAFTDTGLDRWLRGRDINHLIIAGIRTEQCCETTARVASDLGYKVTFVSEATLTFPMTWQGVTLDAQTLRHRTETVLQGRFASILTVAQTLEQLA</sequence>
<dbReference type="AlphaFoldDB" id="A0A0J8VGZ2"/>
<reference evidence="3 4" key="1">
    <citation type="submission" date="2015-06" db="EMBL/GenBank/DDBJ databases">
        <title>Genome sequencing of Cronobacter sp. strain DJ34 isolated from petroleum contaminated sludge of Duliajan Oil Fields, Assam, India.</title>
        <authorList>
            <person name="Pal S."/>
            <person name="Banerjee T.D."/>
            <person name="Roy A."/>
            <person name="Sar P."/>
            <person name="Kazy S.K."/>
        </authorList>
    </citation>
    <scope>NUCLEOTIDE SEQUENCE [LARGE SCALE GENOMIC DNA]</scope>
    <source>
        <strain evidence="3 4">DJ34</strain>
    </source>
</reference>
<dbReference type="Pfam" id="PF00857">
    <property type="entry name" value="Isochorismatase"/>
    <property type="match status" value="1"/>
</dbReference>
<name>A0A0J8VGZ2_9ENTR</name>
<dbReference type="PANTHER" id="PTHR43540:SF6">
    <property type="entry name" value="ISOCHORISMATASE-LIKE DOMAIN-CONTAINING PROTEIN"/>
    <property type="match status" value="1"/>
</dbReference>
<protein>
    <submittedName>
        <fullName evidence="3">Hydrolase</fullName>
    </submittedName>
</protein>
<feature type="domain" description="Isochorismatase-like" evidence="2">
    <location>
        <begin position="4"/>
        <end position="145"/>
    </location>
</feature>
<dbReference type="InterPro" id="IPR000868">
    <property type="entry name" value="Isochorismatase-like_dom"/>
</dbReference>
<keyword evidence="1 3" id="KW-0378">Hydrolase</keyword>
<organism evidence="3 4">
    <name type="scientific">Franconibacter pulveris</name>
    <dbReference type="NCBI Taxonomy" id="435910"/>
    <lineage>
        <taxon>Bacteria</taxon>
        <taxon>Pseudomonadati</taxon>
        <taxon>Pseudomonadota</taxon>
        <taxon>Gammaproteobacteria</taxon>
        <taxon>Enterobacterales</taxon>
        <taxon>Enterobacteriaceae</taxon>
        <taxon>Franconibacter</taxon>
    </lineage>
</organism>
<dbReference type="SUPFAM" id="SSF52499">
    <property type="entry name" value="Isochorismatase-like hydrolases"/>
    <property type="match status" value="1"/>
</dbReference>
<dbReference type="Proteomes" id="UP000037315">
    <property type="component" value="Unassembled WGS sequence"/>
</dbReference>
<dbReference type="OrthoDB" id="9794942at2"/>
<dbReference type="RefSeq" id="WP_024557806.1">
    <property type="nucleotide sequence ID" value="NZ_LFEJ01000027.1"/>
</dbReference>
<gene>
    <name evidence="3" type="ORF">ACH50_21050</name>
</gene>